<keyword evidence="1" id="KW-1133">Transmembrane helix</keyword>
<keyword evidence="1" id="KW-0812">Transmembrane</keyword>
<evidence type="ECO:0000313" key="2">
    <source>
        <dbReference type="EMBL" id="PCR99794.1"/>
    </source>
</evidence>
<accession>A0A2A5RKS7</accession>
<sequence length="64" mass="7268">MIENYKELLPMIAMGIIFGGLYELLILIDRKVANNNQEKKLADNKIYLLDRGTIKTNKASKTIA</sequence>
<reference evidence="2 3" key="1">
    <citation type="submission" date="2014-12" db="EMBL/GenBank/DDBJ databases">
        <title>Draft genome sequences of 10 type strains of Lactococcus.</title>
        <authorList>
            <person name="Sun Z."/>
            <person name="Zhong Z."/>
            <person name="Liu W."/>
            <person name="Zhang W."/>
            <person name="Zhang H."/>
        </authorList>
    </citation>
    <scope>NUCLEOTIDE SEQUENCE [LARGE SCALE GENOMIC DNA]</scope>
    <source>
        <strain evidence="2 3">JCM 16395</strain>
    </source>
</reference>
<dbReference type="RefSeq" id="WP_054639490.1">
    <property type="nucleotide sequence ID" value="NZ_BBAL01000006.1"/>
</dbReference>
<dbReference type="AlphaFoldDB" id="A0A2A5RKS7"/>
<dbReference type="Proteomes" id="UP000218181">
    <property type="component" value="Unassembled WGS sequence"/>
</dbReference>
<evidence type="ECO:0000256" key="1">
    <source>
        <dbReference type="SAM" id="Phobius"/>
    </source>
</evidence>
<gene>
    <name evidence="2" type="ORF">RT41_GL001600</name>
</gene>
<protein>
    <submittedName>
        <fullName evidence="2">Uncharacterized protein</fullName>
    </submittedName>
</protein>
<dbReference type="EMBL" id="JXJU01000006">
    <property type="protein sequence ID" value="PCR99794.1"/>
    <property type="molecule type" value="Genomic_DNA"/>
</dbReference>
<keyword evidence="3" id="KW-1185">Reference proteome</keyword>
<dbReference type="OrthoDB" id="9968079at2"/>
<name>A0A2A5RKS7_9LACT</name>
<evidence type="ECO:0000313" key="3">
    <source>
        <dbReference type="Proteomes" id="UP000218181"/>
    </source>
</evidence>
<feature type="transmembrane region" description="Helical" evidence="1">
    <location>
        <begin position="12"/>
        <end position="28"/>
    </location>
</feature>
<proteinExistence type="predicted"/>
<keyword evidence="1" id="KW-0472">Membrane</keyword>
<dbReference type="STRING" id="1291764.GCA_001311235_01809"/>
<comment type="caution">
    <text evidence="2">The sequence shown here is derived from an EMBL/GenBank/DDBJ whole genome shotgun (WGS) entry which is preliminary data.</text>
</comment>
<organism evidence="2 3">
    <name type="scientific">Lactococcus fujiensis JCM 16395</name>
    <dbReference type="NCBI Taxonomy" id="1291764"/>
    <lineage>
        <taxon>Bacteria</taxon>
        <taxon>Bacillati</taxon>
        <taxon>Bacillota</taxon>
        <taxon>Bacilli</taxon>
        <taxon>Lactobacillales</taxon>
        <taxon>Streptococcaceae</taxon>
        <taxon>Lactococcus</taxon>
    </lineage>
</organism>